<proteinExistence type="predicted"/>
<keyword evidence="2" id="KW-1185">Reference proteome</keyword>
<dbReference type="Proteomes" id="UP001500620">
    <property type="component" value="Unassembled WGS sequence"/>
</dbReference>
<evidence type="ECO:0000313" key="2">
    <source>
        <dbReference type="Proteomes" id="UP001500620"/>
    </source>
</evidence>
<dbReference type="RefSeq" id="WP_345134305.1">
    <property type="nucleotide sequence ID" value="NZ_BAABAT010000027.1"/>
</dbReference>
<comment type="caution">
    <text evidence="1">The sequence shown here is derived from an EMBL/GenBank/DDBJ whole genome shotgun (WGS) entry which is preliminary data.</text>
</comment>
<dbReference type="InterPro" id="IPR007995">
    <property type="entry name" value="DUF742"/>
</dbReference>
<sequence length="126" mass="13052">MTGAHDLADEVWYDDDAGPVVRLFAVTRGRVARDAGRLDVAALVTAGPSATGLEDLTPEQSEILRLCARPVSLAEVAAHLALPLSTARVLVSDLQGAGLLAVGPGRYADAPSEQLLGKVLTGLRAL</sequence>
<gene>
    <name evidence="1" type="ORF">GCM10022255_073590</name>
</gene>
<name>A0ABP8DJG0_9ACTN</name>
<dbReference type="SUPFAM" id="SSF46894">
    <property type="entry name" value="C-terminal effector domain of the bipartite response regulators"/>
    <property type="match status" value="1"/>
</dbReference>
<evidence type="ECO:0000313" key="1">
    <source>
        <dbReference type="EMBL" id="GAA4257311.1"/>
    </source>
</evidence>
<dbReference type="Pfam" id="PF05331">
    <property type="entry name" value="DUF742"/>
    <property type="match status" value="1"/>
</dbReference>
<dbReference type="PANTHER" id="PTHR36221">
    <property type="entry name" value="DUF742 DOMAIN-CONTAINING PROTEIN"/>
    <property type="match status" value="1"/>
</dbReference>
<dbReference type="PANTHER" id="PTHR36221:SF1">
    <property type="entry name" value="DUF742 DOMAIN-CONTAINING PROTEIN"/>
    <property type="match status" value="1"/>
</dbReference>
<organism evidence="1 2">
    <name type="scientific">Dactylosporangium darangshiense</name>
    <dbReference type="NCBI Taxonomy" id="579108"/>
    <lineage>
        <taxon>Bacteria</taxon>
        <taxon>Bacillati</taxon>
        <taxon>Actinomycetota</taxon>
        <taxon>Actinomycetes</taxon>
        <taxon>Micromonosporales</taxon>
        <taxon>Micromonosporaceae</taxon>
        <taxon>Dactylosporangium</taxon>
    </lineage>
</organism>
<dbReference type="InterPro" id="IPR016032">
    <property type="entry name" value="Sig_transdc_resp-reg_C-effctor"/>
</dbReference>
<dbReference type="EMBL" id="BAABAT010000027">
    <property type="protein sequence ID" value="GAA4257311.1"/>
    <property type="molecule type" value="Genomic_DNA"/>
</dbReference>
<reference evidence="2" key="1">
    <citation type="journal article" date="2019" name="Int. J. Syst. Evol. Microbiol.">
        <title>The Global Catalogue of Microorganisms (GCM) 10K type strain sequencing project: providing services to taxonomists for standard genome sequencing and annotation.</title>
        <authorList>
            <consortium name="The Broad Institute Genomics Platform"/>
            <consortium name="The Broad Institute Genome Sequencing Center for Infectious Disease"/>
            <person name="Wu L."/>
            <person name="Ma J."/>
        </authorList>
    </citation>
    <scope>NUCLEOTIDE SEQUENCE [LARGE SCALE GENOMIC DNA]</scope>
    <source>
        <strain evidence="2">JCM 17441</strain>
    </source>
</reference>
<accession>A0ABP8DJG0</accession>
<dbReference type="InterPro" id="IPR036388">
    <property type="entry name" value="WH-like_DNA-bd_sf"/>
</dbReference>
<dbReference type="Gene3D" id="1.10.10.10">
    <property type="entry name" value="Winged helix-like DNA-binding domain superfamily/Winged helix DNA-binding domain"/>
    <property type="match status" value="1"/>
</dbReference>
<protein>
    <submittedName>
        <fullName evidence="1">DUF742 domain-containing protein</fullName>
    </submittedName>
</protein>